<protein>
    <submittedName>
        <fullName evidence="2">Protein containing HEPN domain</fullName>
    </submittedName>
</protein>
<dbReference type="InterPro" id="IPR007842">
    <property type="entry name" value="HEPN_dom"/>
</dbReference>
<sequence>MSTEKLFHEAKRWFTTAEDDLDTAGILIKSAKYAHSCFHAQQAGEKALKSIWYLIDADPWGHSIKMLIDGLEAENKEYYREMKNLERIGSVLDRFYIPTRYPNGLPDMTPDMAFSMEDAMTCIAHAREILDKVKSILKI</sequence>
<reference evidence="2" key="2">
    <citation type="journal article" date="2011" name="Microb. Ecol.">
        <title>Taxonomic and Functional Metagenomic Profiling of the Microbial Community in the Anoxic Sediment of a Sub-saline Shallow Lake (Laguna de Carrizo, Central Spain).</title>
        <authorList>
            <person name="Ferrer M."/>
            <person name="Guazzaroni M.E."/>
            <person name="Richter M."/>
            <person name="Garcia-Salamanca A."/>
            <person name="Yarza P."/>
            <person name="Suarez-Suarez A."/>
            <person name="Solano J."/>
            <person name="Alcaide M."/>
            <person name="van Dillewijn P."/>
            <person name="Molina-Henares M.A."/>
            <person name="Lopez-Cortes N."/>
            <person name="Al-Ramahi Y."/>
            <person name="Guerrero C."/>
            <person name="Acosta A."/>
            <person name="de Eugenio L.I."/>
            <person name="Martinez V."/>
            <person name="Marques S."/>
            <person name="Rojo F."/>
            <person name="Santero E."/>
            <person name="Genilloud O."/>
            <person name="Perez-Perez J."/>
            <person name="Rossello-Mora R."/>
            <person name="Ramos J.L."/>
        </authorList>
    </citation>
    <scope>NUCLEOTIDE SEQUENCE</scope>
</reference>
<feature type="domain" description="HEPN" evidence="1">
    <location>
        <begin position="14"/>
        <end position="129"/>
    </location>
</feature>
<dbReference type="Pfam" id="PF05168">
    <property type="entry name" value="HEPN"/>
    <property type="match status" value="1"/>
</dbReference>
<accession>D9PJA2</accession>
<name>D9PJA2_9ZZZZ</name>
<dbReference type="EMBL" id="ADZX01000505">
    <property type="protein sequence ID" value="EFK96364.1"/>
    <property type="molecule type" value="Genomic_DNA"/>
</dbReference>
<reference evidence="2" key="1">
    <citation type="submission" date="2010-07" db="EMBL/GenBank/DDBJ databases">
        <authorList>
            <consortium name="CONSOLIDER consortium CSD2007-00005"/>
            <person name="Guazzaroni M.-E."/>
            <person name="Richter M."/>
            <person name="Garcia-Salamanca A."/>
            <person name="Yarza P."/>
            <person name="Ferrer M."/>
        </authorList>
    </citation>
    <scope>NUCLEOTIDE SEQUENCE</scope>
</reference>
<evidence type="ECO:0000259" key="1">
    <source>
        <dbReference type="PROSITE" id="PS50910"/>
    </source>
</evidence>
<organism evidence="2">
    <name type="scientific">sediment metagenome</name>
    <dbReference type="NCBI Taxonomy" id="749907"/>
    <lineage>
        <taxon>unclassified sequences</taxon>
        <taxon>metagenomes</taxon>
        <taxon>ecological metagenomes</taxon>
    </lineage>
</organism>
<dbReference type="PROSITE" id="PS50910">
    <property type="entry name" value="HEPN"/>
    <property type="match status" value="1"/>
</dbReference>
<evidence type="ECO:0000313" key="2">
    <source>
        <dbReference type="EMBL" id="EFK96364.1"/>
    </source>
</evidence>
<dbReference type="SMART" id="SM00748">
    <property type="entry name" value="HEPN"/>
    <property type="match status" value="1"/>
</dbReference>
<dbReference type="AlphaFoldDB" id="D9PJA2"/>
<dbReference type="Gene3D" id="1.20.120.330">
    <property type="entry name" value="Nucleotidyltransferases domain 2"/>
    <property type="match status" value="1"/>
</dbReference>
<comment type="caution">
    <text evidence="2">The sequence shown here is derived from an EMBL/GenBank/DDBJ whole genome shotgun (WGS) entry which is preliminary data.</text>
</comment>
<gene>
    <name evidence="2" type="ORF">LDC_1611</name>
</gene>
<proteinExistence type="predicted"/>
<dbReference type="SUPFAM" id="SSF81593">
    <property type="entry name" value="Nucleotidyltransferase substrate binding subunit/domain"/>
    <property type="match status" value="1"/>
</dbReference>